<dbReference type="RefSeq" id="WP_133330143.1">
    <property type="nucleotide sequence ID" value="NZ_SMYL01000009.1"/>
</dbReference>
<keyword evidence="1" id="KW-0732">Signal</keyword>
<dbReference type="OrthoDB" id="8875254at2"/>
<protein>
    <recommendedName>
        <fullName evidence="4">Tetratricopeptide repeat protein</fullName>
    </recommendedName>
</protein>
<gene>
    <name evidence="2" type="ORF">E2I14_15450</name>
</gene>
<dbReference type="SUPFAM" id="SSF48452">
    <property type="entry name" value="TPR-like"/>
    <property type="match status" value="1"/>
</dbReference>
<dbReference type="AlphaFoldDB" id="A0A4R5VWN5"/>
<reference evidence="2 3" key="1">
    <citation type="submission" date="2019-03" db="EMBL/GenBank/DDBJ databases">
        <title>Sapientia aquatica gen. nov., sp. nov., isolated from a crater lake.</title>
        <authorList>
            <person name="Felfoldi T."/>
            <person name="Szabo A."/>
            <person name="Toth E."/>
            <person name="Schumann P."/>
            <person name="Keki Z."/>
            <person name="Marialigeti K."/>
            <person name="Mathe I."/>
        </authorList>
    </citation>
    <scope>NUCLEOTIDE SEQUENCE [LARGE SCALE GENOMIC DNA]</scope>
    <source>
        <strain evidence="2 3">SA-152</strain>
    </source>
</reference>
<dbReference type="Gene3D" id="1.25.40.10">
    <property type="entry name" value="Tetratricopeptide repeat domain"/>
    <property type="match status" value="2"/>
</dbReference>
<dbReference type="PROSITE" id="PS50890">
    <property type="entry name" value="PUA"/>
    <property type="match status" value="1"/>
</dbReference>
<feature type="signal peptide" evidence="1">
    <location>
        <begin position="1"/>
        <end position="33"/>
    </location>
</feature>
<feature type="chain" id="PRO_5020713816" description="Tetratricopeptide repeat protein" evidence="1">
    <location>
        <begin position="34"/>
        <end position="414"/>
    </location>
</feature>
<name>A0A4R5VWN5_9BURK</name>
<comment type="caution">
    <text evidence="2">The sequence shown here is derived from an EMBL/GenBank/DDBJ whole genome shotgun (WGS) entry which is preliminary data.</text>
</comment>
<accession>A0A4R5VWN5</accession>
<dbReference type="Proteomes" id="UP000294829">
    <property type="component" value="Unassembled WGS sequence"/>
</dbReference>
<sequence length="414" mass="44764">MANFRYVRFGVLIAALGLSAVSTLAPTPAFAQAAEAVKPAIGAALKDAADLYKAKKFKEALAKLHDADNVPAKTAYESYVIESTRGSYALAAGDKDTAVKSYEAVVSSGRLSAAQKLTMYEALGGTYYSMNNLAKAQTWYGRYLSEGGDDPKIRAMMTQISFQNGDCAKVSKEITANVRAEEKAGHTPAEGDLQMLANCTKNDKTGYVAAMEKLTTYYPKKDYWKDLLNRLPTRPGYSERLLLDLYRLKHELGLITTVNDYMEMSQLSLQDGLPAEAQKIIDQGYKVGVFGVGPEASRHQRLKDLAAKNAAADLKAQPKTEADAKGAAEGTGLVNLGFAYVVAGQYPKGIPLMEQGIAKGGLSRPEDAKLHLGIAYLWSGKKADAIKILKTVQGADGTADLARYWIIQANRPLK</sequence>
<keyword evidence="3" id="KW-1185">Reference proteome</keyword>
<dbReference type="EMBL" id="SMYL01000009">
    <property type="protein sequence ID" value="TDK63595.1"/>
    <property type="molecule type" value="Genomic_DNA"/>
</dbReference>
<evidence type="ECO:0000313" key="2">
    <source>
        <dbReference type="EMBL" id="TDK63595.1"/>
    </source>
</evidence>
<proteinExistence type="predicted"/>
<evidence type="ECO:0008006" key="4">
    <source>
        <dbReference type="Google" id="ProtNLM"/>
    </source>
</evidence>
<dbReference type="InterPro" id="IPR011990">
    <property type="entry name" value="TPR-like_helical_dom_sf"/>
</dbReference>
<evidence type="ECO:0000256" key="1">
    <source>
        <dbReference type="SAM" id="SignalP"/>
    </source>
</evidence>
<evidence type="ECO:0000313" key="3">
    <source>
        <dbReference type="Proteomes" id="UP000294829"/>
    </source>
</evidence>
<organism evidence="2 3">
    <name type="scientific">Sapientia aquatica</name>
    <dbReference type="NCBI Taxonomy" id="1549640"/>
    <lineage>
        <taxon>Bacteria</taxon>
        <taxon>Pseudomonadati</taxon>
        <taxon>Pseudomonadota</taxon>
        <taxon>Betaproteobacteria</taxon>
        <taxon>Burkholderiales</taxon>
        <taxon>Oxalobacteraceae</taxon>
        <taxon>Sapientia</taxon>
    </lineage>
</organism>